<dbReference type="Gene3D" id="3.40.50.2000">
    <property type="entry name" value="Glycogen Phosphorylase B"/>
    <property type="match status" value="1"/>
</dbReference>
<sequence>MDSGEPLHVLFFPFLTRSHMIPMLETARLFSENGIKTSIVTTPANADPHQTSTSPPSLHLPPSHPPFLRPPSTSLPAAKNLTAVPVHLTTDFFSAAFNLRDPFSHLLSSLRPDAIISDAIYT</sequence>
<dbReference type="GO" id="GO:0035251">
    <property type="term" value="F:UDP-glucosyltransferase activity"/>
    <property type="evidence" value="ECO:0007669"/>
    <property type="project" value="TreeGrafter"/>
</dbReference>
<feature type="compositionally biased region" description="Polar residues" evidence="2">
    <location>
        <begin position="41"/>
        <end position="50"/>
    </location>
</feature>
<dbReference type="AlphaFoldDB" id="A0AB40CT59"/>
<name>A0AB40CT59_DIOCR</name>
<evidence type="ECO:0000256" key="1">
    <source>
        <dbReference type="ARBA" id="ARBA00009995"/>
    </source>
</evidence>
<dbReference type="RefSeq" id="XP_039141740.1">
    <property type="nucleotide sequence ID" value="XM_039285806.1"/>
</dbReference>
<evidence type="ECO:0000313" key="3">
    <source>
        <dbReference type="Proteomes" id="UP001515500"/>
    </source>
</evidence>
<proteinExistence type="inferred from homology"/>
<gene>
    <name evidence="4" type="primary">LOC120278992</name>
</gene>
<protein>
    <submittedName>
        <fullName evidence="4">UDP-glucose flavonoid 3-O-glucosyltransferase 7-like</fullName>
    </submittedName>
</protein>
<evidence type="ECO:0000313" key="4">
    <source>
        <dbReference type="RefSeq" id="XP_039141740.1"/>
    </source>
</evidence>
<dbReference type="GeneID" id="120278992"/>
<comment type="similarity">
    <text evidence="1">Belongs to the UDP-glycosyltransferase family.</text>
</comment>
<feature type="compositionally biased region" description="Pro residues" evidence="2">
    <location>
        <begin position="58"/>
        <end position="69"/>
    </location>
</feature>
<accession>A0AB40CT59</accession>
<dbReference type="PANTHER" id="PTHR48047:SF19">
    <property type="entry name" value="GLYCOSYLTRANSFERASE"/>
    <property type="match status" value="1"/>
</dbReference>
<reference evidence="4" key="1">
    <citation type="submission" date="2025-08" db="UniProtKB">
        <authorList>
            <consortium name="RefSeq"/>
        </authorList>
    </citation>
    <scope>IDENTIFICATION</scope>
</reference>
<organism evidence="3 4">
    <name type="scientific">Dioscorea cayennensis subsp. rotundata</name>
    <name type="common">White Guinea yam</name>
    <name type="synonym">Dioscorea rotundata</name>
    <dbReference type="NCBI Taxonomy" id="55577"/>
    <lineage>
        <taxon>Eukaryota</taxon>
        <taxon>Viridiplantae</taxon>
        <taxon>Streptophyta</taxon>
        <taxon>Embryophyta</taxon>
        <taxon>Tracheophyta</taxon>
        <taxon>Spermatophyta</taxon>
        <taxon>Magnoliopsida</taxon>
        <taxon>Liliopsida</taxon>
        <taxon>Dioscoreales</taxon>
        <taxon>Dioscoreaceae</taxon>
        <taxon>Dioscorea</taxon>
    </lineage>
</organism>
<dbReference type="Proteomes" id="UP001515500">
    <property type="component" value="Chromosome 2"/>
</dbReference>
<dbReference type="PANTHER" id="PTHR48047">
    <property type="entry name" value="GLYCOSYLTRANSFERASE"/>
    <property type="match status" value="1"/>
</dbReference>
<keyword evidence="3" id="KW-1185">Reference proteome</keyword>
<evidence type="ECO:0000256" key="2">
    <source>
        <dbReference type="SAM" id="MobiDB-lite"/>
    </source>
</evidence>
<feature type="region of interest" description="Disordered" evidence="2">
    <location>
        <begin position="41"/>
        <end position="74"/>
    </location>
</feature>
<dbReference type="SUPFAM" id="SSF53756">
    <property type="entry name" value="UDP-Glycosyltransferase/glycogen phosphorylase"/>
    <property type="match status" value="1"/>
</dbReference>